<name>A0A1F7UPD5_9BACT</name>
<protein>
    <submittedName>
        <fullName evidence="2">Uncharacterized protein</fullName>
    </submittedName>
</protein>
<evidence type="ECO:0000313" key="2">
    <source>
        <dbReference type="EMBL" id="OGL80132.1"/>
    </source>
</evidence>
<evidence type="ECO:0000313" key="3">
    <source>
        <dbReference type="Proteomes" id="UP000176897"/>
    </source>
</evidence>
<dbReference type="AlphaFoldDB" id="A0A1F7UPD5"/>
<accession>A0A1F7UPD5</accession>
<organism evidence="2 3">
    <name type="scientific">Candidatus Uhrbacteria bacterium RIFCSPLOWO2_01_FULL_47_24</name>
    <dbReference type="NCBI Taxonomy" id="1802401"/>
    <lineage>
        <taxon>Bacteria</taxon>
        <taxon>Candidatus Uhriibacteriota</taxon>
    </lineage>
</organism>
<feature type="compositionally biased region" description="Basic and acidic residues" evidence="1">
    <location>
        <begin position="17"/>
        <end position="27"/>
    </location>
</feature>
<reference evidence="2 3" key="1">
    <citation type="journal article" date="2016" name="Nat. Commun.">
        <title>Thousands of microbial genomes shed light on interconnected biogeochemical processes in an aquifer system.</title>
        <authorList>
            <person name="Anantharaman K."/>
            <person name="Brown C.T."/>
            <person name="Hug L.A."/>
            <person name="Sharon I."/>
            <person name="Castelle C.J."/>
            <person name="Probst A.J."/>
            <person name="Thomas B.C."/>
            <person name="Singh A."/>
            <person name="Wilkins M.J."/>
            <person name="Karaoz U."/>
            <person name="Brodie E.L."/>
            <person name="Williams K.H."/>
            <person name="Hubbard S.S."/>
            <person name="Banfield J.F."/>
        </authorList>
    </citation>
    <scope>NUCLEOTIDE SEQUENCE [LARGE SCALE GENOMIC DNA]</scope>
</reference>
<comment type="caution">
    <text evidence="2">The sequence shown here is derived from an EMBL/GenBank/DDBJ whole genome shotgun (WGS) entry which is preliminary data.</text>
</comment>
<sequence length="121" mass="13228">MPEGEGKYRPPGAETGKAPEKAQESRLRVSGLDTGKSPEKADYFLGQLGTETVDKLLNLDLANKPEAQEPLLEFLAAMGIGSKRIKESNVARQMAEAAAYKNMSQKNVKEKPEIDIIEGMH</sequence>
<feature type="region of interest" description="Disordered" evidence="1">
    <location>
        <begin position="1"/>
        <end position="39"/>
    </location>
</feature>
<proteinExistence type="predicted"/>
<evidence type="ECO:0000256" key="1">
    <source>
        <dbReference type="SAM" id="MobiDB-lite"/>
    </source>
</evidence>
<dbReference type="EMBL" id="MGEJ01000014">
    <property type="protein sequence ID" value="OGL80132.1"/>
    <property type="molecule type" value="Genomic_DNA"/>
</dbReference>
<gene>
    <name evidence="2" type="ORF">A3B21_02025</name>
</gene>
<dbReference type="Proteomes" id="UP000176897">
    <property type="component" value="Unassembled WGS sequence"/>
</dbReference>